<comment type="caution">
    <text evidence="2">The sequence shown here is derived from an EMBL/GenBank/DDBJ whole genome shotgun (WGS) entry which is preliminary data.</text>
</comment>
<accession>A0A1Y3APX1</accession>
<feature type="compositionally biased region" description="Polar residues" evidence="1">
    <location>
        <begin position="23"/>
        <end position="46"/>
    </location>
</feature>
<dbReference type="EMBL" id="MUJZ01069350">
    <property type="protein sequence ID" value="OTF69663.1"/>
    <property type="molecule type" value="Genomic_DNA"/>
</dbReference>
<evidence type="ECO:0000313" key="2">
    <source>
        <dbReference type="EMBL" id="OTF69663.1"/>
    </source>
</evidence>
<dbReference type="GO" id="GO:0016020">
    <property type="term" value="C:membrane"/>
    <property type="evidence" value="ECO:0007669"/>
    <property type="project" value="InterPro"/>
</dbReference>
<feature type="region of interest" description="Disordered" evidence="1">
    <location>
        <begin position="104"/>
        <end position="129"/>
    </location>
</feature>
<evidence type="ECO:0008006" key="4">
    <source>
        <dbReference type="Google" id="ProtNLM"/>
    </source>
</evidence>
<evidence type="ECO:0000256" key="1">
    <source>
        <dbReference type="SAM" id="MobiDB-lite"/>
    </source>
</evidence>
<evidence type="ECO:0000313" key="3">
    <source>
        <dbReference type="Proteomes" id="UP000194236"/>
    </source>
</evidence>
<dbReference type="GO" id="GO:0005230">
    <property type="term" value="F:extracellular ligand-gated monoatomic ion channel activity"/>
    <property type="evidence" value="ECO:0007669"/>
    <property type="project" value="InterPro"/>
</dbReference>
<reference evidence="2 3" key="1">
    <citation type="submission" date="2017-03" db="EMBL/GenBank/DDBJ databases">
        <title>Genome Survey of Euroglyphus maynei.</title>
        <authorList>
            <person name="Arlian L.G."/>
            <person name="Morgan M.S."/>
            <person name="Rider S.D."/>
        </authorList>
    </citation>
    <scope>NUCLEOTIDE SEQUENCE [LARGE SCALE GENOMIC DNA]</scope>
    <source>
        <strain evidence="2">Arlian Lab</strain>
        <tissue evidence="2">Whole body</tissue>
    </source>
</reference>
<feature type="compositionally biased region" description="Basic residues" evidence="1">
    <location>
        <begin position="8"/>
        <end position="19"/>
    </location>
</feature>
<name>A0A1Y3APX1_EURMA</name>
<keyword evidence="3" id="KW-1185">Reference proteome</keyword>
<dbReference type="Proteomes" id="UP000194236">
    <property type="component" value="Unassembled WGS sequence"/>
</dbReference>
<dbReference type="AlphaFoldDB" id="A0A1Y3APX1"/>
<dbReference type="SUPFAM" id="SSF63712">
    <property type="entry name" value="Nicotinic receptor ligand binding domain-like"/>
    <property type="match status" value="1"/>
</dbReference>
<dbReference type="InterPro" id="IPR036734">
    <property type="entry name" value="Neur_chan_lig-bd_sf"/>
</dbReference>
<organism evidence="2 3">
    <name type="scientific">Euroglyphus maynei</name>
    <name type="common">Mayne's house dust mite</name>
    <dbReference type="NCBI Taxonomy" id="6958"/>
    <lineage>
        <taxon>Eukaryota</taxon>
        <taxon>Metazoa</taxon>
        <taxon>Ecdysozoa</taxon>
        <taxon>Arthropoda</taxon>
        <taxon>Chelicerata</taxon>
        <taxon>Arachnida</taxon>
        <taxon>Acari</taxon>
        <taxon>Acariformes</taxon>
        <taxon>Sarcoptiformes</taxon>
        <taxon>Astigmata</taxon>
        <taxon>Psoroptidia</taxon>
        <taxon>Analgoidea</taxon>
        <taxon>Pyroglyphidae</taxon>
        <taxon>Pyroglyphinae</taxon>
        <taxon>Euroglyphus</taxon>
    </lineage>
</organism>
<feature type="region of interest" description="Disordered" evidence="1">
    <location>
        <begin position="1"/>
        <end position="46"/>
    </location>
</feature>
<dbReference type="Gene3D" id="2.70.170.10">
    <property type="entry name" value="Neurotransmitter-gated ion-channel ligand-binding domain"/>
    <property type="match status" value="1"/>
</dbReference>
<dbReference type="OrthoDB" id="6430903at2759"/>
<protein>
    <recommendedName>
        <fullName evidence="4">Neurotransmitter-gated ion-channel ligand-binding domain-containing protein</fullName>
    </recommendedName>
</protein>
<proteinExistence type="predicted"/>
<gene>
    <name evidence="2" type="ORF">BLA29_002722</name>
</gene>
<sequence>MPSSIAHSNRHHHNKHYSHIHSAASSLSKEKSISTPAIKSSPNVTSHSLIESLPLSLNSDSKESSSSIRIRRQDVGSVQIPVANSAMLEQSQPVSQAELNTNSMMDQKARQRRQKKQNSNNISYKKNPYHYSYSPPSNSHPVYIGLEILDIDRINDAENYFSLQLYLFEMWEEPRLNTTALRYWSRKSEPIPVLEANMADCLWTPSLIFEDSTEKEHLLPPTNILLAHPEFNRSLVLLRKSR</sequence>